<dbReference type="InterPro" id="IPR006158">
    <property type="entry name" value="Cobalamin-bd"/>
</dbReference>
<dbReference type="AlphaFoldDB" id="A0A1C5AV36"/>
<protein>
    <submittedName>
        <fullName evidence="2">Beta-lysine 5,6-aminomutase beta subunit</fullName>
    </submittedName>
</protein>
<evidence type="ECO:0000313" key="3">
    <source>
        <dbReference type="Proteomes" id="UP000198797"/>
    </source>
</evidence>
<dbReference type="PROSITE" id="PS51332">
    <property type="entry name" value="B12_BINDING"/>
    <property type="match status" value="1"/>
</dbReference>
<keyword evidence="3" id="KW-1185">Reference proteome</keyword>
<dbReference type="SUPFAM" id="SSF52242">
    <property type="entry name" value="Cobalamin (vitamin B12)-binding domain"/>
    <property type="match status" value="1"/>
</dbReference>
<dbReference type="SUPFAM" id="SSF117778">
    <property type="entry name" value="D-lysine 5,6-aminomutase beta subunit KamE, N-terminal domain"/>
    <property type="match status" value="1"/>
</dbReference>
<evidence type="ECO:0000259" key="1">
    <source>
        <dbReference type="PROSITE" id="PS51332"/>
    </source>
</evidence>
<evidence type="ECO:0000313" key="2">
    <source>
        <dbReference type="EMBL" id="SCF49098.1"/>
    </source>
</evidence>
<dbReference type="OrthoDB" id="9782063at2"/>
<dbReference type="GO" id="GO:0046983">
    <property type="term" value="F:protein dimerization activity"/>
    <property type="evidence" value="ECO:0007669"/>
    <property type="project" value="InterPro"/>
</dbReference>
<name>A0A1C5AV36_9ACTN</name>
<dbReference type="GO" id="GO:0031419">
    <property type="term" value="F:cobalamin binding"/>
    <property type="evidence" value="ECO:0007669"/>
    <property type="project" value="InterPro"/>
</dbReference>
<dbReference type="Pfam" id="PF16554">
    <property type="entry name" value="OAM_dimer"/>
    <property type="match status" value="1"/>
</dbReference>
<dbReference type="Gene3D" id="3.30.30.60">
    <property type="entry name" value="D-lysine 5,6-aminomutase beta subunit KamE, N-terminal domain"/>
    <property type="match status" value="1"/>
</dbReference>
<dbReference type="Gene3D" id="3.40.50.280">
    <property type="entry name" value="Cobalamin-binding domain"/>
    <property type="match status" value="1"/>
</dbReference>
<organism evidence="2 3">
    <name type="scientific">Micromonospora matsumotoense</name>
    <dbReference type="NCBI Taxonomy" id="121616"/>
    <lineage>
        <taxon>Bacteria</taxon>
        <taxon>Bacillati</taxon>
        <taxon>Actinomycetota</taxon>
        <taxon>Actinomycetes</taxon>
        <taxon>Micromonosporales</taxon>
        <taxon>Micromonosporaceae</taxon>
        <taxon>Micromonospora</taxon>
    </lineage>
</organism>
<dbReference type="RefSeq" id="WP_091254057.1">
    <property type="nucleotide sequence ID" value="NZ_CP192025.1"/>
</dbReference>
<proteinExistence type="predicted"/>
<dbReference type="GO" id="GO:0046872">
    <property type="term" value="F:metal ion binding"/>
    <property type="evidence" value="ECO:0007669"/>
    <property type="project" value="InterPro"/>
</dbReference>
<accession>A0A1C5AV36</accession>
<dbReference type="InterPro" id="IPR036724">
    <property type="entry name" value="Cobalamin-bd_sf"/>
</dbReference>
<reference evidence="3" key="1">
    <citation type="submission" date="2016-06" db="EMBL/GenBank/DDBJ databases">
        <authorList>
            <person name="Varghese N."/>
            <person name="Submissions Spin"/>
        </authorList>
    </citation>
    <scope>NUCLEOTIDE SEQUENCE [LARGE SCALE GENOMIC DNA]</scope>
    <source>
        <strain evidence="3">DSM 44100</strain>
    </source>
</reference>
<dbReference type="InterPro" id="IPR036843">
    <property type="entry name" value="KamE_N_sf"/>
</dbReference>
<dbReference type="Proteomes" id="UP000198797">
    <property type="component" value="Unassembled WGS sequence"/>
</dbReference>
<dbReference type="STRING" id="121616.GA0070216_1325"/>
<gene>
    <name evidence="2" type="ORF">GA0070216_1325</name>
</gene>
<dbReference type="EMBL" id="FMCU01000032">
    <property type="protein sequence ID" value="SCF49098.1"/>
    <property type="molecule type" value="Genomic_DNA"/>
</dbReference>
<feature type="domain" description="B12-binding" evidence="1">
    <location>
        <begin position="108"/>
        <end position="251"/>
    </location>
</feature>
<sequence>MRETADLSAVRPYGDHLNDGLVQVTFTLPVPYGLAARHAALELARTMRLTEPEVVHYQRLCDGYTYFVVIGQCRQSVDFATLREGAFDIQYLTEHEIDRLIEEQIGRRVVVIGASTGTDTHSVGIDAMLNLKGLDGRHGLEAYHGFEVHNLGSQVPNARLVERAIAVNADAILVSQTVTQQNLHLHNLTELVEIAEAEGIRDRTLLICGGPRVSHELAKELGFDAGFSKGTYPDHVGTYIAKELVARRAIASTTATAG</sequence>
<dbReference type="Pfam" id="PF02310">
    <property type="entry name" value="B12-binding"/>
    <property type="match status" value="1"/>
</dbReference>
<dbReference type="InterPro" id="IPR028991">
    <property type="entry name" value="KamE_N"/>
</dbReference>